<dbReference type="SUPFAM" id="SSF52540">
    <property type="entry name" value="P-loop containing nucleoside triphosphate hydrolases"/>
    <property type="match status" value="1"/>
</dbReference>
<dbReference type="Pfam" id="PF00580">
    <property type="entry name" value="UvrD-helicase"/>
    <property type="match status" value="1"/>
</dbReference>
<evidence type="ECO:0000256" key="5">
    <source>
        <dbReference type="ARBA" id="ARBA00023235"/>
    </source>
</evidence>
<keyword evidence="3 9" id="KW-0347">Helicase</keyword>
<dbReference type="EMBL" id="JAVRIA010000002">
    <property type="protein sequence ID" value="MDT0557947.1"/>
    <property type="molecule type" value="Genomic_DNA"/>
</dbReference>
<evidence type="ECO:0000313" key="13">
    <source>
        <dbReference type="Proteomes" id="UP001259492"/>
    </source>
</evidence>
<evidence type="ECO:0000256" key="9">
    <source>
        <dbReference type="PROSITE-ProRule" id="PRU00560"/>
    </source>
</evidence>
<accession>A0ABU2YIE8</accession>
<dbReference type="PANTHER" id="PTHR11070">
    <property type="entry name" value="UVRD / RECB / PCRA DNA HELICASE FAMILY MEMBER"/>
    <property type="match status" value="1"/>
</dbReference>
<dbReference type="Gene3D" id="3.40.50.300">
    <property type="entry name" value="P-loop containing nucleotide triphosphate hydrolases"/>
    <property type="match status" value="3"/>
</dbReference>
<evidence type="ECO:0000256" key="4">
    <source>
        <dbReference type="ARBA" id="ARBA00022840"/>
    </source>
</evidence>
<dbReference type="PANTHER" id="PTHR11070:SF67">
    <property type="entry name" value="DNA 3'-5' HELICASE"/>
    <property type="match status" value="1"/>
</dbReference>
<feature type="domain" description="UvrD-like helicase C-terminal" evidence="11">
    <location>
        <begin position="475"/>
        <end position="730"/>
    </location>
</feature>
<gene>
    <name evidence="12" type="ORF">RM697_04780</name>
</gene>
<dbReference type="InterPro" id="IPR000212">
    <property type="entry name" value="DNA_helicase_UvrD/REP"/>
</dbReference>
<keyword evidence="2 9" id="KW-0378">Hydrolase</keyword>
<proteinExistence type="predicted"/>
<dbReference type="PROSITE" id="PS51217">
    <property type="entry name" value="UVRD_HELICASE_CTER"/>
    <property type="match status" value="1"/>
</dbReference>
<dbReference type="EC" id="5.6.2.4" evidence="7"/>
<keyword evidence="13" id="KW-1185">Reference proteome</keyword>
<comment type="catalytic activity">
    <reaction evidence="8">
        <text>ATP + H2O = ADP + phosphate + H(+)</text>
        <dbReference type="Rhea" id="RHEA:13065"/>
        <dbReference type="ChEBI" id="CHEBI:15377"/>
        <dbReference type="ChEBI" id="CHEBI:15378"/>
        <dbReference type="ChEBI" id="CHEBI:30616"/>
        <dbReference type="ChEBI" id="CHEBI:43474"/>
        <dbReference type="ChEBI" id="CHEBI:456216"/>
        <dbReference type="EC" id="5.6.2.4"/>
    </reaction>
</comment>
<dbReference type="Pfam" id="PF13361">
    <property type="entry name" value="UvrD_C"/>
    <property type="match status" value="2"/>
</dbReference>
<sequence>MSFTIYNASAGSGKTFTLVKQYLKLILSAKNPLYFKYVLALTFTNKAVNEMKSRILENLKTFSKLETSVNSDPMFKVLSEELNMTSEDLRSKSKLILETILHNYASFDVSTIDKFNHRLIRTFAHDLQLPGNFEVELDQDSLLQKAVENLLLKAGEDEVLTKLLVDFSIEKADDDKSWDIGYDFKKIAKLLVNENDLKHVDDLKHKTLKDFGRLRTYLSHKIAQVDLQIVSEAESALTLIDESGLEFNDFSGSYLPKHFSNLAYKKYNINFEAKWQNDIETKVLYPKRVTNDIAEVVKAIQPQLAKSFKASKLAVFNFKFLNAIYKTITPLSVLNAINTELNRIKEEDNKLLISEFNTIISNEIKDQPTPYIYERLGEKYKHYFIDEFQDTSQLQWQNLQPLVSNALEQEQFGDRGSLLLVGDAKQAIYRWRGGYAEQFINLFNKTEHPFSIEQNLVNLNTNYRSSEAVVNFNNGFFNYIANHLFSNQVYSNLYKDATQKPYHSTKGYVNIEFLDLAKDDDKYLLYSEKVYDRIIESLELGYHKKDISVLVRRKAEGLAISEYLSSKGVSILSSETLLLKNSDQVRFINNVLKFIVEPEDLEAKIVVLQFISKRLKIENPHNFFKEFINEEQESFFKELNNLGFTIEFKKLQLLSLYDLVELLIRTFIEPKNVDAYLQSYLNEVFSFSEKKGNDINGFLEYFQLKDNNLAITSAEALDAVKIMTIHKSKGLEFPVVIYPFAEIDIYREKDAKTWFPLSDEDYEGFEKTLINYNKDIKYFGAVGEQIYNSHQAELELDNINLLYVTLTRAKEQLYIISKLDVNKNQEPNTTTYAGHLINYLQKEGLWDANKVSYSFGAKTNKTTPSLDSVATTVQDEFISCSISEHDINIVTKSGLLWDTTQQKAIERGNLIHDIMANIITQNDIVFVLNRYVDTGKIDKNQYKVFDSLITEICTHPKLCVYFNNKLKVYNEKDIMTDKGEFIRPDKLVMMSENTSVLIDYKTGEHNVKHDNQLLNYQKIIEQMGVKVLRKILIYINEEVTIKEF</sequence>
<evidence type="ECO:0000259" key="10">
    <source>
        <dbReference type="PROSITE" id="PS51198"/>
    </source>
</evidence>
<reference evidence="12 13" key="1">
    <citation type="submission" date="2023-09" db="EMBL/GenBank/DDBJ databases">
        <authorList>
            <person name="Rey-Velasco X."/>
        </authorList>
    </citation>
    <scope>NUCLEOTIDE SEQUENCE [LARGE SCALE GENOMIC DNA]</scope>
    <source>
        <strain evidence="12 13">W332</strain>
    </source>
</reference>
<evidence type="ECO:0000256" key="2">
    <source>
        <dbReference type="ARBA" id="ARBA00022801"/>
    </source>
</evidence>
<protein>
    <recommendedName>
        <fullName evidence="7">DNA 3'-5' helicase</fullName>
        <ecNumber evidence="7">5.6.2.4</ecNumber>
    </recommendedName>
</protein>
<dbReference type="RefSeq" id="WP_311426721.1">
    <property type="nucleotide sequence ID" value="NZ_JAVRIA010000002.1"/>
</dbReference>
<dbReference type="Proteomes" id="UP001259492">
    <property type="component" value="Unassembled WGS sequence"/>
</dbReference>
<dbReference type="InterPro" id="IPR027417">
    <property type="entry name" value="P-loop_NTPase"/>
</dbReference>
<dbReference type="PROSITE" id="PS51198">
    <property type="entry name" value="UVRD_HELICASE_ATP_BIND"/>
    <property type="match status" value="1"/>
</dbReference>
<evidence type="ECO:0000259" key="11">
    <source>
        <dbReference type="PROSITE" id="PS51217"/>
    </source>
</evidence>
<keyword evidence="1 9" id="KW-0547">Nucleotide-binding</keyword>
<evidence type="ECO:0000256" key="1">
    <source>
        <dbReference type="ARBA" id="ARBA00022741"/>
    </source>
</evidence>
<evidence type="ECO:0000256" key="6">
    <source>
        <dbReference type="ARBA" id="ARBA00034617"/>
    </source>
</evidence>
<feature type="binding site" evidence="9">
    <location>
        <begin position="8"/>
        <end position="15"/>
    </location>
    <ligand>
        <name>ATP</name>
        <dbReference type="ChEBI" id="CHEBI:30616"/>
    </ligand>
</feature>
<feature type="domain" description="UvrD-like helicase ATP-binding" evidence="10">
    <location>
        <begin position="1"/>
        <end position="466"/>
    </location>
</feature>
<comment type="catalytic activity">
    <reaction evidence="6">
        <text>Couples ATP hydrolysis with the unwinding of duplex DNA by translocating in the 3'-5' direction.</text>
        <dbReference type="EC" id="5.6.2.4"/>
    </reaction>
</comment>
<keyword evidence="4 9" id="KW-0067">ATP-binding</keyword>
<dbReference type="InterPro" id="IPR014017">
    <property type="entry name" value="DNA_helicase_UvrD-like_C"/>
</dbReference>
<evidence type="ECO:0000313" key="12">
    <source>
        <dbReference type="EMBL" id="MDT0557947.1"/>
    </source>
</evidence>
<keyword evidence="5" id="KW-0413">Isomerase</keyword>
<dbReference type="Gene3D" id="1.10.3170.10">
    <property type="entry name" value="Recbcd, chain B, domain 2"/>
    <property type="match status" value="1"/>
</dbReference>
<comment type="caution">
    <text evidence="12">The sequence shown here is derived from an EMBL/GenBank/DDBJ whole genome shotgun (WGS) entry which is preliminary data.</text>
</comment>
<organism evidence="12 13">
    <name type="scientific">Microcosmobacter mediterraneus</name>
    <dbReference type="NCBI Taxonomy" id="3075607"/>
    <lineage>
        <taxon>Bacteria</taxon>
        <taxon>Pseudomonadati</taxon>
        <taxon>Bacteroidota</taxon>
        <taxon>Flavobacteriia</taxon>
        <taxon>Flavobacteriales</taxon>
        <taxon>Flavobacteriaceae</taxon>
        <taxon>Microcosmobacter</taxon>
    </lineage>
</organism>
<evidence type="ECO:0000256" key="7">
    <source>
        <dbReference type="ARBA" id="ARBA00034808"/>
    </source>
</evidence>
<dbReference type="InterPro" id="IPR014016">
    <property type="entry name" value="UvrD-like_ATP-bd"/>
</dbReference>
<name>A0ABU2YIE8_9FLAO</name>
<evidence type="ECO:0000256" key="3">
    <source>
        <dbReference type="ARBA" id="ARBA00022806"/>
    </source>
</evidence>
<evidence type="ECO:0000256" key="8">
    <source>
        <dbReference type="ARBA" id="ARBA00048988"/>
    </source>
</evidence>